<evidence type="ECO:0000313" key="2">
    <source>
        <dbReference type="RefSeq" id="XP_019630334.1"/>
    </source>
</evidence>
<proteinExistence type="predicted"/>
<dbReference type="KEGG" id="bbel:109474484"/>
<gene>
    <name evidence="2" type="primary">LOC109474484</name>
</gene>
<dbReference type="AlphaFoldDB" id="A0A6P4Z8X5"/>
<dbReference type="GeneID" id="109474484"/>
<organism evidence="1 2">
    <name type="scientific">Branchiostoma belcheri</name>
    <name type="common">Amphioxus</name>
    <dbReference type="NCBI Taxonomy" id="7741"/>
    <lineage>
        <taxon>Eukaryota</taxon>
        <taxon>Metazoa</taxon>
        <taxon>Chordata</taxon>
        <taxon>Cephalochordata</taxon>
        <taxon>Leptocardii</taxon>
        <taxon>Amphioxiformes</taxon>
        <taxon>Branchiostomatidae</taxon>
        <taxon>Branchiostoma</taxon>
    </lineage>
</organism>
<dbReference type="Proteomes" id="UP000515135">
    <property type="component" value="Unplaced"/>
</dbReference>
<name>A0A6P4Z8X5_BRABE</name>
<dbReference type="OrthoDB" id="10335693at2759"/>
<sequence>MYPDFLMQLAQPDIRLLRQCISLNVQNGSKIENDLSFVVIFLKSDKRAENVTHLCKYAWKDASSVNVALGHEANLRIVPICEDKFDKSQSVAVVLNDITVGEHGNYTDRYSKNVKTAFGHEPKNVTCLVNTAWGETYRHVFTSPLIDTLEGSSCVEQKETDQKTFPAGTRNPEIENLTIPYTARTVPAQPGKRTALPVRLVTLLAVVGLTLIAMLPVTRSLRKHGYCSGGNQAAQLARSRVGSPLSIASLNHWMIGGASGQAVTVNIRYSTAGRDRATGSVTEQASCSGDEHPYSEIPDEYYNKYPNTDTYNKYENTDTYNKYQNTDTLPPATYWEIPDEYFNYYNTHPASLHTAHYENTTGRPLSCPLALQEPLSSGHDDEVRPVSFNASAALPMVNLRCKSYGTASRAAAVPQHYGVGARNAPIPSYGIPASVNRRARGTMSLVGEYGRTQRSSNKIIALYSNPPTATKLPKTVQTSVMLKDAFKHEPVTKVTKSNRNMSSPPTGHLSIARSNEDTWATPGEGRIHRSKTFSIKLTNKTSQTDEARLRRKSL</sequence>
<protein>
    <submittedName>
        <fullName evidence="2">Uncharacterized protein LOC109474484</fullName>
    </submittedName>
</protein>
<evidence type="ECO:0000313" key="1">
    <source>
        <dbReference type="Proteomes" id="UP000515135"/>
    </source>
</evidence>
<dbReference type="RefSeq" id="XP_019630334.1">
    <property type="nucleotide sequence ID" value="XM_019774775.1"/>
</dbReference>
<keyword evidence="1" id="KW-1185">Reference proteome</keyword>
<accession>A0A6P4Z8X5</accession>
<reference evidence="2" key="1">
    <citation type="submission" date="2025-08" db="UniProtKB">
        <authorList>
            <consortium name="RefSeq"/>
        </authorList>
    </citation>
    <scope>IDENTIFICATION</scope>
    <source>
        <tissue evidence="2">Gonad</tissue>
    </source>
</reference>